<gene>
    <name evidence="3" type="ORF">E6K81_08840</name>
</gene>
<evidence type="ECO:0000313" key="3">
    <source>
        <dbReference type="EMBL" id="TMQ71947.1"/>
    </source>
</evidence>
<accession>A0A538U7V0</accession>
<keyword evidence="2" id="KW-0472">Membrane</keyword>
<feature type="transmembrane region" description="Helical" evidence="2">
    <location>
        <begin position="180"/>
        <end position="203"/>
    </location>
</feature>
<dbReference type="Pfam" id="PF13432">
    <property type="entry name" value="TPR_16"/>
    <property type="match status" value="1"/>
</dbReference>
<feature type="transmembrane region" description="Helical" evidence="2">
    <location>
        <begin position="21"/>
        <end position="43"/>
    </location>
</feature>
<feature type="transmembrane region" description="Helical" evidence="2">
    <location>
        <begin position="63"/>
        <end position="81"/>
    </location>
</feature>
<dbReference type="Gene3D" id="1.25.40.10">
    <property type="entry name" value="Tetratricopeptide repeat domain"/>
    <property type="match status" value="1"/>
</dbReference>
<proteinExistence type="predicted"/>
<organism evidence="3 4">
    <name type="scientific">Eiseniibacteriota bacterium</name>
    <dbReference type="NCBI Taxonomy" id="2212470"/>
    <lineage>
        <taxon>Bacteria</taxon>
        <taxon>Candidatus Eiseniibacteriota</taxon>
    </lineage>
</organism>
<feature type="region of interest" description="Disordered" evidence="1">
    <location>
        <begin position="1"/>
        <end position="20"/>
    </location>
</feature>
<protein>
    <submittedName>
        <fullName evidence="3">Tetratricopeptide repeat protein</fullName>
    </submittedName>
</protein>
<feature type="transmembrane region" description="Helical" evidence="2">
    <location>
        <begin position="158"/>
        <end position="174"/>
    </location>
</feature>
<evidence type="ECO:0000256" key="1">
    <source>
        <dbReference type="SAM" id="MobiDB-lite"/>
    </source>
</evidence>
<dbReference type="Proteomes" id="UP000319771">
    <property type="component" value="Unassembled WGS sequence"/>
</dbReference>
<keyword evidence="2" id="KW-0812">Transmembrane</keyword>
<name>A0A538U7V0_UNCEI</name>
<feature type="transmembrane region" description="Helical" evidence="2">
    <location>
        <begin position="344"/>
        <end position="364"/>
    </location>
</feature>
<feature type="transmembrane region" description="Helical" evidence="2">
    <location>
        <begin position="128"/>
        <end position="151"/>
    </location>
</feature>
<reference evidence="3 4" key="1">
    <citation type="journal article" date="2019" name="Nat. Microbiol.">
        <title>Mediterranean grassland soil C-N compound turnover is dependent on rainfall and depth, and is mediated by genomically divergent microorganisms.</title>
        <authorList>
            <person name="Diamond S."/>
            <person name="Andeer P.F."/>
            <person name="Li Z."/>
            <person name="Crits-Christoph A."/>
            <person name="Burstein D."/>
            <person name="Anantharaman K."/>
            <person name="Lane K.R."/>
            <person name="Thomas B.C."/>
            <person name="Pan C."/>
            <person name="Northen T.R."/>
            <person name="Banfield J.F."/>
        </authorList>
    </citation>
    <scope>NUCLEOTIDE SEQUENCE [LARGE SCALE GENOMIC DNA]</scope>
    <source>
        <strain evidence="3">WS_11</strain>
    </source>
</reference>
<evidence type="ECO:0000313" key="4">
    <source>
        <dbReference type="Proteomes" id="UP000319771"/>
    </source>
</evidence>
<comment type="caution">
    <text evidence="3">The sequence shown here is derived from an EMBL/GenBank/DDBJ whole genome shotgun (WGS) entry which is preliminary data.</text>
</comment>
<keyword evidence="2" id="KW-1133">Transmembrane helix</keyword>
<dbReference type="EMBL" id="VBPB01000130">
    <property type="protein sequence ID" value="TMQ71947.1"/>
    <property type="molecule type" value="Genomic_DNA"/>
</dbReference>
<feature type="transmembrane region" description="Helical" evidence="2">
    <location>
        <begin position="215"/>
        <end position="232"/>
    </location>
</feature>
<dbReference type="SUPFAM" id="SSF48452">
    <property type="entry name" value="TPR-like"/>
    <property type="match status" value="1"/>
</dbReference>
<feature type="compositionally biased region" description="Low complexity" evidence="1">
    <location>
        <begin position="1"/>
        <end position="16"/>
    </location>
</feature>
<dbReference type="AlphaFoldDB" id="A0A538U7V0"/>
<evidence type="ECO:0000256" key="2">
    <source>
        <dbReference type="SAM" id="Phobius"/>
    </source>
</evidence>
<feature type="transmembrane region" description="Helical" evidence="2">
    <location>
        <begin position="283"/>
        <end position="305"/>
    </location>
</feature>
<feature type="transmembrane region" description="Helical" evidence="2">
    <location>
        <begin position="102"/>
        <end position="122"/>
    </location>
</feature>
<dbReference type="InterPro" id="IPR011990">
    <property type="entry name" value="TPR-like_helical_dom_sf"/>
</dbReference>
<sequence>MSARAAKAADRPAGPGSRPPALAPRALTALVVTLLGLLLLSQYPHAFRGPFVGDDYLFLEKTRLMGVPALLLPRALAFHYYRPISRELHYWVLTRTFGPRELPFHVASMLLALAAGALYFLLLRRLAGAGIAAVAAAAVFALAAWGVLLFWAAGAQDLWMLVFALGALLCVAYGRHRAAIPLFAAALLSKETAAVLPGIALAYLVAIDRLRPRAALARTAGLWAVAVAWAAFHPMLGGRLLHPIHEATLPGLHQPLDRIAVHTLLAVVNLDEWPKPVGGWGPVLGMGVVAVALLGATALAGLASAPRPTPAPRPTAPASRVAGFGAAWALLAWCPLAMPGLGWHAYYAMFGMLGAWCALAALLARRPALAIGVVVTLALLRAGRAETPSADWGSEWFQRRAANFGALTRAYLFSRYPSFPPHSRIYMAELPGGMCLVPGGEESPALRVWYRDTTLQTYFASRYRPRPAGVNAGRDYLFTYDPTLGWREDSIVVLPEHPSGEQRLAYAEFMGTLGNFGAARAQYQALVALAPQRWEFAFNLGSCLVQQGDSALAARWYQRAAALPGAPERIVRTAERMRRFLPP</sequence>
<feature type="transmembrane region" description="Helical" evidence="2">
    <location>
        <begin position="317"/>
        <end position="338"/>
    </location>
</feature>